<evidence type="ECO:0000313" key="1">
    <source>
        <dbReference type="EMBL" id="CAG8722320.1"/>
    </source>
</evidence>
<comment type="caution">
    <text evidence="1">The sequence shown here is derived from an EMBL/GenBank/DDBJ whole genome shotgun (WGS) entry which is preliminary data.</text>
</comment>
<reference evidence="1" key="1">
    <citation type="submission" date="2021-06" db="EMBL/GenBank/DDBJ databases">
        <authorList>
            <person name="Kallberg Y."/>
            <person name="Tangrot J."/>
            <person name="Rosling A."/>
        </authorList>
    </citation>
    <scope>NUCLEOTIDE SEQUENCE</scope>
    <source>
        <strain evidence="1">28 12/20/2015</strain>
    </source>
</reference>
<keyword evidence="2" id="KW-1185">Reference proteome</keyword>
<gene>
    <name evidence="1" type="ORF">SPELUC_LOCUS12520</name>
</gene>
<sequence length="49" mass="5943">KTTKENADNLTLIRWYDFKKTNNSYYYGCPRLKETELFNIIDIESIKNH</sequence>
<accession>A0ACA9PTF6</accession>
<protein>
    <submittedName>
        <fullName evidence="1">9036_t:CDS:1</fullName>
    </submittedName>
</protein>
<name>A0ACA9PTF6_9GLOM</name>
<feature type="non-terminal residue" evidence="1">
    <location>
        <position position="1"/>
    </location>
</feature>
<dbReference type="EMBL" id="CAJVPW010029863">
    <property type="protein sequence ID" value="CAG8722320.1"/>
    <property type="molecule type" value="Genomic_DNA"/>
</dbReference>
<dbReference type="Proteomes" id="UP000789366">
    <property type="component" value="Unassembled WGS sequence"/>
</dbReference>
<feature type="non-terminal residue" evidence="1">
    <location>
        <position position="49"/>
    </location>
</feature>
<organism evidence="1 2">
    <name type="scientific">Cetraspora pellucida</name>
    <dbReference type="NCBI Taxonomy" id="1433469"/>
    <lineage>
        <taxon>Eukaryota</taxon>
        <taxon>Fungi</taxon>
        <taxon>Fungi incertae sedis</taxon>
        <taxon>Mucoromycota</taxon>
        <taxon>Glomeromycotina</taxon>
        <taxon>Glomeromycetes</taxon>
        <taxon>Diversisporales</taxon>
        <taxon>Gigasporaceae</taxon>
        <taxon>Cetraspora</taxon>
    </lineage>
</organism>
<evidence type="ECO:0000313" key="2">
    <source>
        <dbReference type="Proteomes" id="UP000789366"/>
    </source>
</evidence>
<proteinExistence type="predicted"/>